<dbReference type="Proteomes" id="UP000032503">
    <property type="component" value="Unassembled WGS sequence"/>
</dbReference>
<name>A0ABR5CEW7_9MICO</name>
<accession>A0ABR5CEW7</accession>
<keyword evidence="2" id="KW-1185">Reference proteome</keyword>
<dbReference type="EMBL" id="JYFC01000004">
    <property type="protein sequence ID" value="KJC64154.1"/>
    <property type="molecule type" value="Genomic_DNA"/>
</dbReference>
<evidence type="ECO:0000313" key="1">
    <source>
        <dbReference type="EMBL" id="KJC64154.1"/>
    </source>
</evidence>
<protein>
    <submittedName>
        <fullName evidence="1">Uncharacterized protein</fullName>
    </submittedName>
</protein>
<organism evidence="1 2">
    <name type="scientific">Agreia bicolorata</name>
    <dbReference type="NCBI Taxonomy" id="110935"/>
    <lineage>
        <taxon>Bacteria</taxon>
        <taxon>Bacillati</taxon>
        <taxon>Actinomycetota</taxon>
        <taxon>Actinomycetes</taxon>
        <taxon>Micrococcales</taxon>
        <taxon>Microbacteriaceae</taxon>
        <taxon>Agreia</taxon>
    </lineage>
</organism>
<reference evidence="1 2" key="1">
    <citation type="journal article" date="2001" name="Int. J. Syst. Evol. Microbiol.">
        <title>Agreia bicolorata gen. nov., sp. nov., to accommodate actinobacteria isolated from narrow reed grass infected by the nematode Heteroanguina graminophila.</title>
        <authorList>
            <person name="Evtushenko L.I."/>
            <person name="Dorofeeva L.V."/>
            <person name="Dobrovolskaya T.G."/>
            <person name="Streshinskaya G.M."/>
            <person name="Subbotin S.A."/>
            <person name="Tiedje J.M."/>
        </authorList>
    </citation>
    <scope>NUCLEOTIDE SEQUENCE [LARGE SCALE GENOMIC DNA]</scope>
    <source>
        <strain evidence="1 2">VKM Ac-1804</strain>
    </source>
</reference>
<comment type="caution">
    <text evidence="1">The sequence shown here is derived from an EMBL/GenBank/DDBJ whole genome shotgun (WGS) entry which is preliminary data.</text>
</comment>
<proteinExistence type="predicted"/>
<gene>
    <name evidence="1" type="ORF">TZ00_11605</name>
</gene>
<sequence length="293" mass="32812">MFRSNRPLKFLYSDRFGKAGSTIMRGYQLSQIATAEYAGARRVSYSSISDFHRKADLFLTKGALKDLTPEALADLKRNGNRLYFDAVDELPPPTTSEFADALVASSVMAFTNHSRDYPAVPVTLVNHHVDPRLPATPVRSGEEPMRLGYFGEPLNAIFGGSLESHVDVVHVDTSDTSTAWMKKLPGYTMHYAMRRNPGADNFKPFLKGFTAAHMNANILIQDTEREAVEWLGEDYPFLHRGPISEDSILAAIERAGRGVGSSDWRFGLRRMAEIRERTSPKRIGAELRRLFAE</sequence>
<evidence type="ECO:0000313" key="2">
    <source>
        <dbReference type="Proteomes" id="UP000032503"/>
    </source>
</evidence>